<feature type="domain" description="Glutamine amidotransferase type-2" evidence="10">
    <location>
        <begin position="2"/>
        <end position="205"/>
    </location>
</feature>
<evidence type="ECO:0000256" key="9">
    <source>
        <dbReference type="PIRSR" id="PIRSR001589-3"/>
    </source>
</evidence>
<dbReference type="GO" id="GO:0004066">
    <property type="term" value="F:asparagine synthase (glutamine-hydrolyzing) activity"/>
    <property type="evidence" value="ECO:0007669"/>
    <property type="project" value="UniProtKB-EC"/>
</dbReference>
<dbReference type="GO" id="GO:0006529">
    <property type="term" value="P:asparagine biosynthetic process"/>
    <property type="evidence" value="ECO:0007669"/>
    <property type="project" value="UniProtKB-KW"/>
</dbReference>
<evidence type="ECO:0000256" key="1">
    <source>
        <dbReference type="ARBA" id="ARBA00005187"/>
    </source>
</evidence>
<dbReference type="PROSITE" id="PS51278">
    <property type="entry name" value="GATASE_TYPE_2"/>
    <property type="match status" value="1"/>
</dbReference>
<dbReference type="InterPro" id="IPR017932">
    <property type="entry name" value="GATase_2_dom"/>
</dbReference>
<dbReference type="PANTHER" id="PTHR43284">
    <property type="entry name" value="ASPARAGINE SYNTHETASE (GLUTAMINE-HYDROLYZING)"/>
    <property type="match status" value="1"/>
</dbReference>
<keyword evidence="8" id="KW-0028">Amino-acid biosynthesis</keyword>
<protein>
    <recommendedName>
        <fullName evidence="3">asparagine synthase (glutamine-hydrolyzing)</fullName>
        <ecNumber evidence="3">6.3.5.4</ecNumber>
    </recommendedName>
</protein>
<dbReference type="Pfam" id="PF00733">
    <property type="entry name" value="Asn_synthase"/>
    <property type="match status" value="1"/>
</dbReference>
<evidence type="ECO:0000313" key="11">
    <source>
        <dbReference type="EMBL" id="MCM0622624.1"/>
    </source>
</evidence>
<evidence type="ECO:0000256" key="6">
    <source>
        <dbReference type="ARBA" id="ARBA00022888"/>
    </source>
</evidence>
<evidence type="ECO:0000256" key="3">
    <source>
        <dbReference type="ARBA" id="ARBA00012737"/>
    </source>
</evidence>
<accession>A0A9X2DBM5</accession>
<dbReference type="SUPFAM" id="SSF52402">
    <property type="entry name" value="Adenine nucleotide alpha hydrolases-like"/>
    <property type="match status" value="1"/>
</dbReference>
<dbReference type="AlphaFoldDB" id="A0A9X2DBM5"/>
<evidence type="ECO:0000256" key="8">
    <source>
        <dbReference type="PIRSR" id="PIRSR001589-1"/>
    </source>
</evidence>
<dbReference type="InterPro" id="IPR006426">
    <property type="entry name" value="Asn_synth_AEB"/>
</dbReference>
<dbReference type="EMBL" id="JAMOIL010000041">
    <property type="protein sequence ID" value="MCM0622624.1"/>
    <property type="molecule type" value="Genomic_DNA"/>
</dbReference>
<dbReference type="CDD" id="cd01991">
    <property type="entry name" value="Asn_synthase_B_C"/>
    <property type="match status" value="1"/>
</dbReference>
<evidence type="ECO:0000313" key="12">
    <source>
        <dbReference type="Proteomes" id="UP001139485"/>
    </source>
</evidence>
<comment type="catalytic activity">
    <reaction evidence="7">
        <text>L-aspartate + L-glutamine + ATP + H2O = L-asparagine + L-glutamate + AMP + diphosphate + H(+)</text>
        <dbReference type="Rhea" id="RHEA:12228"/>
        <dbReference type="ChEBI" id="CHEBI:15377"/>
        <dbReference type="ChEBI" id="CHEBI:15378"/>
        <dbReference type="ChEBI" id="CHEBI:29985"/>
        <dbReference type="ChEBI" id="CHEBI:29991"/>
        <dbReference type="ChEBI" id="CHEBI:30616"/>
        <dbReference type="ChEBI" id="CHEBI:33019"/>
        <dbReference type="ChEBI" id="CHEBI:58048"/>
        <dbReference type="ChEBI" id="CHEBI:58359"/>
        <dbReference type="ChEBI" id="CHEBI:456215"/>
        <dbReference type="EC" id="6.3.5.4"/>
    </reaction>
</comment>
<keyword evidence="8" id="KW-0315">Glutamine amidotransferase</keyword>
<dbReference type="InterPro" id="IPR029055">
    <property type="entry name" value="Ntn_hydrolases_N"/>
</dbReference>
<proteinExistence type="inferred from homology"/>
<reference evidence="11" key="1">
    <citation type="submission" date="2022-05" db="EMBL/GenBank/DDBJ databases">
        <authorList>
            <person name="Tuo L."/>
        </authorList>
    </citation>
    <scope>NUCLEOTIDE SEQUENCE</scope>
    <source>
        <strain evidence="11">BSK12Z-4</strain>
    </source>
</reference>
<gene>
    <name evidence="11" type="ORF">M8330_20245</name>
</gene>
<dbReference type="Proteomes" id="UP001139485">
    <property type="component" value="Unassembled WGS sequence"/>
</dbReference>
<dbReference type="GO" id="GO:0005524">
    <property type="term" value="F:ATP binding"/>
    <property type="evidence" value="ECO:0007669"/>
    <property type="project" value="UniProtKB-KW"/>
</dbReference>
<comment type="similarity">
    <text evidence="2">Belongs to the asparagine synthetase family.</text>
</comment>
<keyword evidence="12" id="KW-1185">Reference proteome</keyword>
<feature type="active site" description="For GATase activity" evidence="8">
    <location>
        <position position="2"/>
    </location>
</feature>
<evidence type="ECO:0000256" key="5">
    <source>
        <dbReference type="ARBA" id="ARBA00022840"/>
    </source>
</evidence>
<keyword evidence="5" id="KW-0067">ATP-binding</keyword>
<evidence type="ECO:0000259" key="10">
    <source>
        <dbReference type="PROSITE" id="PS51278"/>
    </source>
</evidence>
<keyword evidence="4" id="KW-0547">Nucleotide-binding</keyword>
<evidence type="ECO:0000256" key="7">
    <source>
        <dbReference type="ARBA" id="ARBA00048741"/>
    </source>
</evidence>
<feature type="site" description="Important for beta-aspartyl-AMP intermediate formation" evidence="9">
    <location>
        <position position="361"/>
    </location>
</feature>
<keyword evidence="6 8" id="KW-0061">Asparagine biosynthesis</keyword>
<organism evidence="11 12">
    <name type="scientific">Nocardioides bruguierae</name>
    <dbReference type="NCBI Taxonomy" id="2945102"/>
    <lineage>
        <taxon>Bacteria</taxon>
        <taxon>Bacillati</taxon>
        <taxon>Actinomycetota</taxon>
        <taxon>Actinomycetes</taxon>
        <taxon>Propionibacteriales</taxon>
        <taxon>Nocardioidaceae</taxon>
        <taxon>Nocardioides</taxon>
    </lineage>
</organism>
<sequence>MCGIVAIQDPGLTSEDARAAVEQSLGSLRHRGPDDGGCVVTAGAGLGMRRLTMRSASVDSVPFAVGDGSHAALNGEVYAVTPAGTGAAPQPSRTVLGGADEVECVFEEGTASCEGMWGAIRLSPDGTMVATRDPFGIKPLWVRTTETGVGLASELPALEVAGPLPSIRRRAVAEFLLLGRFVDGQTIRNGIRALPPGTRTSWKAGEPIETRMWERPREGLADGGLSAARPTSAEIVEAIDESVRWCVDSERPLGVALSGGLDSTILAHHLLRQGVVELASVSVRVEGVDDGVRDLAELPVQGAMGGWRHRARTVDIGEFLPLLRRCVRIFGEPTSLTSTPLYLALSELAADAGIVALLVGEGADELWGGYSSYLDIARDADVVAHYAPAPIRDWVTDLLGSAELVDEVCTTCRDWLPGPRGSELVRQAERQMSLEPLLYRTDMLTMSQSIEARVPFLHGRAAELPDAFTLAELAGDGQTKRPLRTAYDEAFAGRTPPKTPFRAPWSRWLDEGLMDDVMQILESNLSALDELGVRPSVVREVAVAATAADPSARMLLFRLTTLCLWIEECG</sequence>
<dbReference type="RefSeq" id="WP_250828807.1">
    <property type="nucleotide sequence ID" value="NZ_JAMOIL010000041.1"/>
</dbReference>
<dbReference type="InterPro" id="IPR001962">
    <property type="entry name" value="Asn_synthase"/>
</dbReference>
<evidence type="ECO:0000256" key="2">
    <source>
        <dbReference type="ARBA" id="ARBA00005752"/>
    </source>
</evidence>
<comment type="pathway">
    <text evidence="1">Amino-acid biosynthesis; L-asparagine biosynthesis; L-asparagine from L-aspartate (L-Gln route): step 1/1.</text>
</comment>
<comment type="caution">
    <text evidence="11">The sequence shown here is derived from an EMBL/GenBank/DDBJ whole genome shotgun (WGS) entry which is preliminary data.</text>
</comment>
<dbReference type="EC" id="6.3.5.4" evidence="3"/>
<dbReference type="PIRSF" id="PIRSF001589">
    <property type="entry name" value="Asn_synthetase_glu-h"/>
    <property type="match status" value="1"/>
</dbReference>
<dbReference type="InterPro" id="IPR014729">
    <property type="entry name" value="Rossmann-like_a/b/a_fold"/>
</dbReference>
<dbReference type="Gene3D" id="3.60.20.10">
    <property type="entry name" value="Glutamine Phosphoribosylpyrophosphate, subunit 1, domain 1"/>
    <property type="match status" value="2"/>
</dbReference>
<dbReference type="SUPFAM" id="SSF56235">
    <property type="entry name" value="N-terminal nucleophile aminohydrolases (Ntn hydrolases)"/>
    <property type="match status" value="1"/>
</dbReference>
<dbReference type="PANTHER" id="PTHR43284:SF1">
    <property type="entry name" value="ASPARAGINE SYNTHETASE"/>
    <property type="match status" value="1"/>
</dbReference>
<evidence type="ECO:0000256" key="4">
    <source>
        <dbReference type="ARBA" id="ARBA00022741"/>
    </source>
</evidence>
<dbReference type="InterPro" id="IPR051786">
    <property type="entry name" value="ASN_synthetase/amidase"/>
</dbReference>
<dbReference type="Gene3D" id="3.40.50.620">
    <property type="entry name" value="HUPs"/>
    <property type="match status" value="1"/>
</dbReference>
<dbReference type="GO" id="GO:0005829">
    <property type="term" value="C:cytosol"/>
    <property type="evidence" value="ECO:0007669"/>
    <property type="project" value="TreeGrafter"/>
</dbReference>
<name>A0A9X2DBM5_9ACTN</name>